<evidence type="ECO:0000313" key="4">
    <source>
        <dbReference type="Proteomes" id="UP000176634"/>
    </source>
</evidence>
<name>A0A1F6PAY6_9BACT</name>
<gene>
    <name evidence="3" type="ORF">A2563_01740</name>
</gene>
<dbReference type="AlphaFoldDB" id="A0A1F6PAY6"/>
<dbReference type="InterPro" id="IPR050124">
    <property type="entry name" value="tRNA_CCA-adding_enzyme"/>
</dbReference>
<dbReference type="SMART" id="SM00471">
    <property type="entry name" value="HDc"/>
    <property type="match status" value="1"/>
</dbReference>
<dbReference type="InterPro" id="IPR003607">
    <property type="entry name" value="HD/PDEase_dom"/>
</dbReference>
<evidence type="ECO:0000259" key="2">
    <source>
        <dbReference type="SMART" id="SM00471"/>
    </source>
</evidence>
<proteinExistence type="predicted"/>
<sequence>MLKLVDLNIENIKSGKLINELPEFYALKDVIENNAGHINDPVFDHCVRAGAAVLKLCAGAPQKIKEILQQQIGAEKREELLFIIALFHDVGKIKVSMDAQGGFIGHEQAGAELMQSIILKRTDISSLAQAHVVSVIENHGLLHVLSNDQDHLEDRVLEAAKKQPAIFPELILLVLADLIASDLIKLNPTVYNFKISFFERMLVSWSK</sequence>
<comment type="caution">
    <text evidence="3">The sequence shown here is derived from an EMBL/GenBank/DDBJ whole genome shotgun (WGS) entry which is preliminary data.</text>
</comment>
<dbReference type="STRING" id="1798705.A2563_01740"/>
<organism evidence="3 4">
    <name type="scientific">Candidatus Magasanikbacteria bacterium RIFOXYD1_FULL_40_23</name>
    <dbReference type="NCBI Taxonomy" id="1798705"/>
    <lineage>
        <taxon>Bacteria</taxon>
        <taxon>Candidatus Magasanikiibacteriota</taxon>
    </lineage>
</organism>
<dbReference type="Pfam" id="PF01966">
    <property type="entry name" value="HD"/>
    <property type="match status" value="1"/>
</dbReference>
<evidence type="ECO:0000313" key="3">
    <source>
        <dbReference type="EMBL" id="OGH93309.1"/>
    </source>
</evidence>
<dbReference type="Proteomes" id="UP000176634">
    <property type="component" value="Unassembled WGS sequence"/>
</dbReference>
<feature type="domain" description="HD/PDEase" evidence="2">
    <location>
        <begin position="38"/>
        <end position="137"/>
    </location>
</feature>
<accession>A0A1F6PAY6</accession>
<reference evidence="3 4" key="1">
    <citation type="journal article" date="2016" name="Nat. Commun.">
        <title>Thousands of microbial genomes shed light on interconnected biogeochemical processes in an aquifer system.</title>
        <authorList>
            <person name="Anantharaman K."/>
            <person name="Brown C.T."/>
            <person name="Hug L.A."/>
            <person name="Sharon I."/>
            <person name="Castelle C.J."/>
            <person name="Probst A.J."/>
            <person name="Thomas B.C."/>
            <person name="Singh A."/>
            <person name="Wilkins M.J."/>
            <person name="Karaoz U."/>
            <person name="Brodie E.L."/>
            <person name="Williams K.H."/>
            <person name="Hubbard S.S."/>
            <person name="Banfield J.F."/>
        </authorList>
    </citation>
    <scope>NUCLEOTIDE SEQUENCE [LARGE SCALE GENOMIC DNA]</scope>
</reference>
<dbReference type="InterPro" id="IPR006674">
    <property type="entry name" value="HD_domain"/>
</dbReference>
<dbReference type="PANTHER" id="PTHR47545">
    <property type="entry name" value="MULTIFUNCTIONAL CCA PROTEIN"/>
    <property type="match status" value="1"/>
</dbReference>
<dbReference type="EMBL" id="MFRA01000001">
    <property type="protein sequence ID" value="OGH93309.1"/>
    <property type="molecule type" value="Genomic_DNA"/>
</dbReference>
<protein>
    <recommendedName>
        <fullName evidence="2">HD/PDEase domain-containing protein</fullName>
    </recommendedName>
</protein>
<evidence type="ECO:0000256" key="1">
    <source>
        <dbReference type="ARBA" id="ARBA00022741"/>
    </source>
</evidence>
<dbReference type="CDD" id="cd00077">
    <property type="entry name" value="HDc"/>
    <property type="match status" value="1"/>
</dbReference>
<dbReference type="GO" id="GO:0000166">
    <property type="term" value="F:nucleotide binding"/>
    <property type="evidence" value="ECO:0007669"/>
    <property type="project" value="UniProtKB-KW"/>
</dbReference>
<keyword evidence="1" id="KW-0547">Nucleotide-binding</keyword>
<dbReference type="Gene3D" id="1.10.3210.10">
    <property type="entry name" value="Hypothetical protein af1432"/>
    <property type="match status" value="1"/>
</dbReference>
<dbReference type="SUPFAM" id="SSF109604">
    <property type="entry name" value="HD-domain/PDEase-like"/>
    <property type="match status" value="1"/>
</dbReference>